<evidence type="ECO:0000256" key="1">
    <source>
        <dbReference type="ARBA" id="ARBA00004123"/>
    </source>
</evidence>
<evidence type="ECO:0000256" key="2">
    <source>
        <dbReference type="ARBA" id="ARBA00023242"/>
    </source>
</evidence>
<proteinExistence type="predicted"/>
<keyword evidence="2" id="KW-0539">Nucleus</keyword>
<evidence type="ECO:0000313" key="6">
    <source>
        <dbReference type="RefSeq" id="XP_017860547.1"/>
    </source>
</evidence>
<evidence type="ECO:0000256" key="3">
    <source>
        <dbReference type="ARBA" id="ARBA00032942"/>
    </source>
</evidence>
<dbReference type="PANTHER" id="PTHR13107">
    <property type="entry name" value="N6-ADENOSINE-METHYLTRANSFERASE NON-CATALYTIC SUBUNIT"/>
    <property type="match status" value="1"/>
</dbReference>
<organism evidence="5 6">
    <name type="scientific">Drosophila arizonae</name>
    <name type="common">Fruit fly</name>
    <dbReference type="NCBI Taxonomy" id="7263"/>
    <lineage>
        <taxon>Eukaryota</taxon>
        <taxon>Metazoa</taxon>
        <taxon>Ecdysozoa</taxon>
        <taxon>Arthropoda</taxon>
        <taxon>Hexapoda</taxon>
        <taxon>Insecta</taxon>
        <taxon>Pterygota</taxon>
        <taxon>Neoptera</taxon>
        <taxon>Endopterygota</taxon>
        <taxon>Diptera</taxon>
        <taxon>Brachycera</taxon>
        <taxon>Muscomorpha</taxon>
        <taxon>Ephydroidea</taxon>
        <taxon>Drosophilidae</taxon>
        <taxon>Drosophila</taxon>
    </lineage>
</organism>
<accession>A0ABM1P011</accession>
<name>A0ABM1P011_DROAR</name>
<reference evidence="5" key="2">
    <citation type="journal article" date="2016" name="G3 (Bethesda)">
        <title>Genome Evolution in Three Species of Cactophilic Drosophila.</title>
        <authorList>
            <person name="Sanchez-Flores A."/>
            <person name="Penazola F."/>
            <person name="Carpinteyro-Ponce J."/>
            <person name="Nazario-Yepiz N."/>
            <person name="Abreu-Goodger C."/>
            <person name="Machado C.A."/>
            <person name="Markow T.A."/>
        </authorList>
    </citation>
    <scope>NUCLEOTIDE SEQUENCE [LARGE SCALE GENOMIC DNA]</scope>
</reference>
<sequence>MYLKADMKTLGSKFDVILIEPPLEEYARVAPAVATVGGAQRVFWNWDDILNMDVGEIAEHCSFVVLRSGSSEGLGHH</sequence>
<reference evidence="5" key="1">
    <citation type="journal article" date="1997" name="Nucleic Acids Res.">
        <title>tRNAscan-SE: a program for improved detection of transfer RNA genes in genomic sequence.</title>
        <authorList>
            <person name="Lowe T.M."/>
            <person name="Eddy S.R."/>
        </authorList>
    </citation>
    <scope>NUCLEOTIDE SEQUENCE [LARGE SCALE GENOMIC DNA]</scope>
</reference>
<comment type="subcellular location">
    <subcellularLocation>
        <location evidence="1">Nucleus</location>
    </subcellularLocation>
</comment>
<dbReference type="GeneID" id="108612151"/>
<dbReference type="Pfam" id="PF05063">
    <property type="entry name" value="MT-A70"/>
    <property type="match status" value="1"/>
</dbReference>
<gene>
    <name evidence="6" type="primary">LOC108612151</name>
</gene>
<keyword evidence="5" id="KW-1185">Reference proteome</keyword>
<dbReference type="InterPro" id="IPR045123">
    <property type="entry name" value="METTL14-like"/>
</dbReference>
<evidence type="ECO:0000256" key="4">
    <source>
        <dbReference type="ARBA" id="ARBA00049757"/>
    </source>
</evidence>
<dbReference type="Proteomes" id="UP000694904">
    <property type="component" value="Chromosome 3"/>
</dbReference>
<reference evidence="6" key="3">
    <citation type="submission" date="2025-08" db="UniProtKB">
        <authorList>
            <consortium name="RefSeq"/>
        </authorList>
    </citation>
    <scope>IDENTIFICATION</scope>
    <source>
        <tissue evidence="6">Whole organism</tissue>
    </source>
</reference>
<protein>
    <recommendedName>
        <fullName evidence="4">N(6)-adenosine-methyltransferase non-catalytic subunit METTL14</fullName>
    </recommendedName>
    <alternativeName>
        <fullName evidence="3">Methyltransferase-like protein 14</fullName>
    </alternativeName>
</protein>
<dbReference type="InterPro" id="IPR007757">
    <property type="entry name" value="MT-A70-like"/>
</dbReference>
<dbReference type="PANTHER" id="PTHR13107:SF0">
    <property type="entry name" value="N6-ADENOSINE-METHYLTRANSFERASE NON-CATALYTIC SUBUNIT"/>
    <property type="match status" value="1"/>
</dbReference>
<evidence type="ECO:0000313" key="5">
    <source>
        <dbReference type="Proteomes" id="UP000694904"/>
    </source>
</evidence>
<dbReference type="RefSeq" id="XP_017860547.1">
    <property type="nucleotide sequence ID" value="XM_018005058.1"/>
</dbReference>